<keyword evidence="2" id="KW-1185">Reference proteome</keyword>
<accession>F2Q5M8</accession>
<dbReference type="AlphaFoldDB" id="F2Q5M8"/>
<evidence type="ECO:0000313" key="1">
    <source>
        <dbReference type="EMBL" id="EGE09446.1"/>
    </source>
</evidence>
<reference evidence="2" key="1">
    <citation type="journal article" date="2012" name="MBio">
        <title>Comparative genome analysis of Trichophyton rubrum and related dermatophytes reveals candidate genes involved in infection.</title>
        <authorList>
            <person name="Martinez D.A."/>
            <person name="Oliver B.G."/>
            <person name="Graeser Y."/>
            <person name="Goldberg J.M."/>
            <person name="Li W."/>
            <person name="Martinez-Rossi N.M."/>
            <person name="Monod M."/>
            <person name="Shelest E."/>
            <person name="Barton R.C."/>
            <person name="Birch E."/>
            <person name="Brakhage A.A."/>
            <person name="Chen Z."/>
            <person name="Gurr S.J."/>
            <person name="Heiman D."/>
            <person name="Heitman J."/>
            <person name="Kosti I."/>
            <person name="Rossi A."/>
            <person name="Saif S."/>
            <person name="Samalova M."/>
            <person name="Saunders C.W."/>
            <person name="Shea T."/>
            <person name="Summerbell R.C."/>
            <person name="Xu J."/>
            <person name="Young S."/>
            <person name="Zeng Q."/>
            <person name="Birren B.W."/>
            <person name="Cuomo C.A."/>
            <person name="White T.C."/>
        </authorList>
    </citation>
    <scope>NUCLEOTIDE SEQUENCE [LARGE SCALE GENOMIC DNA]</scope>
    <source>
        <strain evidence="2">ATCC MYA-4606 / CBS 127.97</strain>
    </source>
</reference>
<dbReference type="Proteomes" id="UP000009169">
    <property type="component" value="Unassembled WGS sequence"/>
</dbReference>
<name>F2Q5M8_TRIEC</name>
<sequence>MSFPLLQALVRNGEEIRRDIWRRESSEVDFARLLYTVREIVELPARVFNFLIKSVEDFVRSRELALLLYRDDINKVVLGDFDPEEEDLFMRFLAYELSPLRCIRPEN</sequence>
<proteinExistence type="predicted"/>
<organism evidence="1 2">
    <name type="scientific">Trichophyton equinum (strain ATCC MYA-4606 / CBS 127.97)</name>
    <name type="common">Horse ringworm fungus</name>
    <dbReference type="NCBI Taxonomy" id="559882"/>
    <lineage>
        <taxon>Eukaryota</taxon>
        <taxon>Fungi</taxon>
        <taxon>Dikarya</taxon>
        <taxon>Ascomycota</taxon>
        <taxon>Pezizomycotina</taxon>
        <taxon>Eurotiomycetes</taxon>
        <taxon>Eurotiomycetidae</taxon>
        <taxon>Onygenales</taxon>
        <taxon>Arthrodermataceae</taxon>
        <taxon>Trichophyton</taxon>
    </lineage>
</organism>
<dbReference type="EMBL" id="DS995806">
    <property type="protein sequence ID" value="EGE09446.1"/>
    <property type="molecule type" value="Genomic_DNA"/>
</dbReference>
<gene>
    <name evidence="1" type="ORF">TEQG_08347</name>
</gene>
<evidence type="ECO:0000313" key="2">
    <source>
        <dbReference type="Proteomes" id="UP000009169"/>
    </source>
</evidence>
<dbReference type="HOGENOM" id="CLU_2211826_0_0_1"/>
<protein>
    <submittedName>
        <fullName evidence="1">Uncharacterized protein</fullName>
    </submittedName>
</protein>
<dbReference type="VEuPathDB" id="FungiDB:TEQG_08347"/>